<name>A0A1E7JNS8_9ACTN</name>
<dbReference type="EMBL" id="LJGT01000038">
    <property type="protein sequence ID" value="OEU89929.1"/>
    <property type="molecule type" value="Genomic_DNA"/>
</dbReference>
<proteinExistence type="predicted"/>
<protein>
    <submittedName>
        <fullName evidence="2">Uncharacterized protein</fullName>
    </submittedName>
</protein>
<keyword evidence="1" id="KW-1133">Transmembrane helix</keyword>
<organism evidence="2 3">
    <name type="scientific">Streptomyces abyssalis</name>
    <dbReference type="NCBI Taxonomy" id="933944"/>
    <lineage>
        <taxon>Bacteria</taxon>
        <taxon>Bacillati</taxon>
        <taxon>Actinomycetota</taxon>
        <taxon>Actinomycetes</taxon>
        <taxon>Kitasatosporales</taxon>
        <taxon>Streptomycetaceae</taxon>
        <taxon>Streptomyces</taxon>
    </lineage>
</organism>
<dbReference type="PATRIC" id="fig|933944.5.peg.361"/>
<gene>
    <name evidence="2" type="ORF">AN215_09780</name>
</gene>
<sequence length="388" mass="41390">MEPAGFRLVGVWRPGRTQRQHLGVLLMLLSVGLLLFGSAQHVTPQLADARSGSARIVPVTVVEVTAQRSTPVRGGGTTYTSELSLKAAKGSTGNKPLHGRIKTSDSVGPTDKLWALYTPGAGKEAAQLTETRGELEALRDGGTRPSGMLLGICAAVAALGLVLLLRRKVKPSQDEESVAETLHTSGAQALAVTLGGTAEEGRRELGVGLNLQAEDGERRLYISRFVDSEHLADLLYGHTAWLYWARPQSEPPRGRPGRKGEMLPAVLVLGSGDEARYVRGWMPREPDWPVAQGRRLGAISRESCPPVRPLDSGGMRPPRARLGAMVWLGLAGLATAATAAFPVGGGKELVQTGGVVIVLCTVVGMRLSEAKWRPATRRQKRRTAEHAA</sequence>
<keyword evidence="3" id="KW-1185">Reference proteome</keyword>
<feature type="transmembrane region" description="Helical" evidence="1">
    <location>
        <begin position="21"/>
        <end position="39"/>
    </location>
</feature>
<evidence type="ECO:0000256" key="1">
    <source>
        <dbReference type="SAM" id="Phobius"/>
    </source>
</evidence>
<keyword evidence="1" id="KW-0472">Membrane</keyword>
<reference evidence="2 3" key="1">
    <citation type="journal article" date="2016" name="Front. Microbiol.">
        <title>Comparative Genomics Analysis of Streptomyces Species Reveals Their Adaptation to the Marine Environment and Their Diversity at the Genomic Level.</title>
        <authorList>
            <person name="Tian X."/>
            <person name="Zhang Z."/>
            <person name="Yang T."/>
            <person name="Chen M."/>
            <person name="Li J."/>
            <person name="Chen F."/>
            <person name="Yang J."/>
            <person name="Li W."/>
            <person name="Zhang B."/>
            <person name="Zhang Z."/>
            <person name="Wu J."/>
            <person name="Zhang C."/>
            <person name="Long L."/>
            <person name="Xiao J."/>
        </authorList>
    </citation>
    <scope>NUCLEOTIDE SEQUENCE [LARGE SCALE GENOMIC DNA]</scope>
    <source>
        <strain evidence="2 3">SCSIO 10390</strain>
    </source>
</reference>
<evidence type="ECO:0000313" key="3">
    <source>
        <dbReference type="Proteomes" id="UP000176087"/>
    </source>
</evidence>
<accession>A0A1E7JNS8</accession>
<comment type="caution">
    <text evidence="2">The sequence shown here is derived from an EMBL/GenBank/DDBJ whole genome shotgun (WGS) entry which is preliminary data.</text>
</comment>
<dbReference type="Proteomes" id="UP000176087">
    <property type="component" value="Unassembled WGS sequence"/>
</dbReference>
<evidence type="ECO:0000313" key="2">
    <source>
        <dbReference type="EMBL" id="OEU89929.1"/>
    </source>
</evidence>
<dbReference type="AlphaFoldDB" id="A0A1E7JNS8"/>
<feature type="transmembrane region" description="Helical" evidence="1">
    <location>
        <begin position="322"/>
        <end position="343"/>
    </location>
</feature>
<feature type="transmembrane region" description="Helical" evidence="1">
    <location>
        <begin position="349"/>
        <end position="368"/>
    </location>
</feature>
<feature type="transmembrane region" description="Helical" evidence="1">
    <location>
        <begin position="147"/>
        <end position="165"/>
    </location>
</feature>
<keyword evidence="1" id="KW-0812">Transmembrane</keyword>